<dbReference type="OrthoDB" id="19288at10239"/>
<reference evidence="1 2" key="1">
    <citation type="journal article" date="2011" name="Arch. Virol.">
        <title>The complete genome sequence of a novel T4-like bacteriophage, IME08.</title>
        <authorList>
            <person name="Jiang H."/>
            <person name="Jiang X."/>
            <person name="Wang S."/>
            <person name="Li C."/>
            <person name="Chen B."/>
            <person name="An X."/>
            <person name="Mi Z."/>
            <person name="Chen J."/>
            <person name="Tong Y."/>
        </authorList>
    </citation>
    <scope>NUCLEOTIDE SEQUENCE [LARGE SCALE GENOMIC DNA]</scope>
</reference>
<organism evidence="1 2">
    <name type="scientific">Escherichia phage IME08</name>
    <dbReference type="NCBI Taxonomy" id="698728"/>
    <lineage>
        <taxon>Viruses</taxon>
        <taxon>Duplodnaviria</taxon>
        <taxon>Heunggongvirae</taxon>
        <taxon>Uroviricota</taxon>
        <taxon>Caudoviricetes</taxon>
        <taxon>Pantevenvirales</taxon>
        <taxon>Straboviridae</taxon>
        <taxon>Tevenvirinae</taxon>
        <taxon>Dhakavirus</taxon>
        <taxon>Dhakavirus ime08</taxon>
    </lineage>
</organism>
<proteinExistence type="predicted"/>
<sequence>MALSPNRTLTKSLNFCKKLLRPNMTKDDFLDAVEKASEKFEVMGVRVHKDRNYGLDIQTYSLWLVGEHSLVTTLVMGVDAQPLLVKFRSMEKATKEMIKLGKWLDKIQK</sequence>
<dbReference type="KEGG" id="vg:9384637"/>
<dbReference type="GeneID" id="9384637"/>
<protein>
    <submittedName>
        <fullName evidence="1">Uncharacterized protein</fullName>
    </submittedName>
</protein>
<name>D7RMN8_9CAUD</name>
<dbReference type="EMBL" id="HM071924">
    <property type="protein sequence ID" value="ADI55554.1"/>
    <property type="molecule type" value="Genomic_DNA"/>
</dbReference>
<accession>D7RMN8</accession>
<reference evidence="1 2" key="2">
    <citation type="journal article" date="2011" name="Virol. J.">
        <title>Sequence characteristics of T4-like bacteriophage IME08 benome termini revealed by high throughput sequencing.</title>
        <authorList>
            <person name="Jiang X."/>
            <person name="Jiang H."/>
            <person name="Li C."/>
            <person name="Wang S."/>
            <person name="Mi Z."/>
            <person name="An X."/>
            <person name="Chen J."/>
            <person name="Tong Y."/>
        </authorList>
    </citation>
    <scope>NUCLEOTIDE SEQUENCE [LARGE SCALE GENOMIC DNA]</scope>
</reference>
<dbReference type="RefSeq" id="YP_003734375.1">
    <property type="nucleotide sequence ID" value="NC_014260.1"/>
</dbReference>
<keyword evidence="2" id="KW-1185">Reference proteome</keyword>
<dbReference type="Proteomes" id="UP000201129">
    <property type="component" value="Segment"/>
</dbReference>
<evidence type="ECO:0000313" key="2">
    <source>
        <dbReference type="Proteomes" id="UP000201129"/>
    </source>
</evidence>
<evidence type="ECO:0000313" key="1">
    <source>
        <dbReference type="EMBL" id="ADI55554.1"/>
    </source>
</evidence>